<name>A0A127BCC4_9EURY</name>
<dbReference type="InterPro" id="IPR058807">
    <property type="entry name" value="ScoMcrA_N"/>
</dbReference>
<dbReference type="KEGG" id="pyc:TQ32_04510"/>
<dbReference type="GeneID" id="28491071"/>
<protein>
    <recommendedName>
        <fullName evidence="1">ScoMcrA-like N-terminal head domain-containing protein</fullName>
    </recommendedName>
</protein>
<dbReference type="STRING" id="1609559.TQ32_04510"/>
<dbReference type="Proteomes" id="UP000070587">
    <property type="component" value="Chromosome"/>
</dbReference>
<sequence>MPVPRNISREDVIKALEEVKANGVPSQYKSVTYFLVYEGKYYPPKYIISLANKYANGEFLSPAEFNTHEAVRHLKRLGFKIVVKEPTGKNVDTNIPKTSADVRTLVDTIEFPPEKFDIEIYRAFEKFASLIEERIKAIAEKRSEANYLYEESEDTVRYMMFYALTITADIDPLTIYLEYPHQNIPHVKYAKIDTYIAPANNRPALAFEMKFKTKIPSERNIPRSQVAGSAFADILRLALFKPNEDIKRYFVYLVDQEMIRYYRNPQNKLMEFFDLEINKGFKLTRDYILFRDKKKTEKRAKWLINEVMKSIGEPQYWPEPTVICRFREDINVNGDSLAIRIYEVVP</sequence>
<organism evidence="2 3">
    <name type="scientific">Pyrococcus kukulkanii</name>
    <dbReference type="NCBI Taxonomy" id="1609559"/>
    <lineage>
        <taxon>Archaea</taxon>
        <taxon>Methanobacteriati</taxon>
        <taxon>Methanobacteriota</taxon>
        <taxon>Thermococci</taxon>
        <taxon>Thermococcales</taxon>
        <taxon>Thermococcaceae</taxon>
        <taxon>Pyrococcus</taxon>
    </lineage>
</organism>
<feature type="domain" description="ScoMcrA-like N-terminal head" evidence="1">
    <location>
        <begin position="6"/>
        <end position="81"/>
    </location>
</feature>
<dbReference type="EMBL" id="CP010835">
    <property type="protein sequence ID" value="AMM54973.1"/>
    <property type="molecule type" value="Genomic_DNA"/>
</dbReference>
<evidence type="ECO:0000313" key="3">
    <source>
        <dbReference type="Proteomes" id="UP000070587"/>
    </source>
</evidence>
<dbReference type="Pfam" id="PF26345">
    <property type="entry name" value="ScoMcrA_N"/>
    <property type="match status" value="1"/>
</dbReference>
<dbReference type="RefSeq" id="WP_068324718.1">
    <property type="nucleotide sequence ID" value="NZ_CP010835.1"/>
</dbReference>
<accession>A0A127BCC4</accession>
<reference evidence="2 3" key="2">
    <citation type="journal article" date="2016" name="Int. J. Syst. Evol. Microbiol.">
        <title>Pyrococcus kukulkanii sp. nov., a hyperthermophilic, piezophilic archaeon isolated from a deep-sea hydrothermal vent.</title>
        <authorList>
            <person name="Callac N."/>
            <person name="Oger P."/>
            <person name="Lesongeur F."/>
            <person name="Rattray J.E."/>
            <person name="Vannier P."/>
            <person name="Michoud G."/>
            <person name="Beauverger M."/>
            <person name="Gayet N."/>
            <person name="Rouxel O."/>
            <person name="Jebbar M."/>
            <person name="Godfroy A."/>
        </authorList>
    </citation>
    <scope>NUCLEOTIDE SEQUENCE [LARGE SCALE GENOMIC DNA]</scope>
    <source>
        <strain evidence="2 3">NCB100</strain>
    </source>
</reference>
<dbReference type="AlphaFoldDB" id="A0A127BCC4"/>
<gene>
    <name evidence="2" type="ORF">TQ32_04510</name>
</gene>
<evidence type="ECO:0000313" key="2">
    <source>
        <dbReference type="EMBL" id="AMM54973.1"/>
    </source>
</evidence>
<dbReference type="PATRIC" id="fig|1609559.3.peg.938"/>
<dbReference type="OrthoDB" id="86100at2157"/>
<proteinExistence type="predicted"/>
<reference evidence="3" key="1">
    <citation type="submission" date="2015-02" db="EMBL/GenBank/DDBJ databases">
        <title>Pyrococcus kukulkanii sp. nov., a novel hyperthermophilic archaeon isolated from a deep-sea hydrothermal vent at the Guaymas Basin.</title>
        <authorList>
            <person name="Oger P.M."/>
            <person name="Callac N."/>
            <person name="Jebbar M."/>
            <person name="Godfroy A."/>
        </authorList>
    </citation>
    <scope>NUCLEOTIDE SEQUENCE [LARGE SCALE GENOMIC DNA]</scope>
    <source>
        <strain evidence="3">NCB100</strain>
    </source>
</reference>
<evidence type="ECO:0000259" key="1">
    <source>
        <dbReference type="Pfam" id="PF26345"/>
    </source>
</evidence>